<keyword evidence="4" id="KW-1185">Reference proteome</keyword>
<dbReference type="PANTHER" id="PTHR14969:SF13">
    <property type="entry name" value="AT30094P"/>
    <property type="match status" value="1"/>
</dbReference>
<dbReference type="Pfam" id="PF01569">
    <property type="entry name" value="PAP2"/>
    <property type="match status" value="1"/>
</dbReference>
<gene>
    <name evidence="3" type="ORF">Nepgr_028480</name>
</gene>
<name>A0AAD3Y260_NEPGR</name>
<keyword evidence="1" id="KW-0472">Membrane</keyword>
<dbReference type="GO" id="GO:0042392">
    <property type="term" value="F:sphingosine-1-phosphate phosphatase activity"/>
    <property type="evidence" value="ECO:0007669"/>
    <property type="project" value="TreeGrafter"/>
</dbReference>
<dbReference type="InterPro" id="IPR036938">
    <property type="entry name" value="PAP2/HPO_sf"/>
</dbReference>
<evidence type="ECO:0000256" key="1">
    <source>
        <dbReference type="SAM" id="Phobius"/>
    </source>
</evidence>
<comment type="caution">
    <text evidence="3">The sequence shown here is derived from an EMBL/GenBank/DDBJ whole genome shotgun (WGS) entry which is preliminary data.</text>
</comment>
<feature type="transmembrane region" description="Helical" evidence="1">
    <location>
        <begin position="197"/>
        <end position="219"/>
    </location>
</feature>
<dbReference type="InterPro" id="IPR000326">
    <property type="entry name" value="PAP2/HPO"/>
</dbReference>
<proteinExistence type="predicted"/>
<reference evidence="3" key="1">
    <citation type="submission" date="2023-05" db="EMBL/GenBank/DDBJ databases">
        <title>Nepenthes gracilis genome sequencing.</title>
        <authorList>
            <person name="Fukushima K."/>
        </authorList>
    </citation>
    <scope>NUCLEOTIDE SEQUENCE</scope>
    <source>
        <strain evidence="3">SING2019-196</strain>
    </source>
</reference>
<evidence type="ECO:0000313" key="4">
    <source>
        <dbReference type="Proteomes" id="UP001279734"/>
    </source>
</evidence>
<evidence type="ECO:0000259" key="2">
    <source>
        <dbReference type="SMART" id="SM00014"/>
    </source>
</evidence>
<keyword evidence="1" id="KW-0812">Transmembrane</keyword>
<dbReference type="SMART" id="SM00014">
    <property type="entry name" value="acidPPc"/>
    <property type="match status" value="1"/>
</dbReference>
<keyword evidence="1" id="KW-1133">Transmembrane helix</keyword>
<dbReference type="Proteomes" id="UP001279734">
    <property type="component" value="Unassembled WGS sequence"/>
</dbReference>
<dbReference type="EMBL" id="BSYO01000031">
    <property type="protein sequence ID" value="GMH26637.1"/>
    <property type="molecule type" value="Genomic_DNA"/>
</dbReference>
<sequence length="221" mass="24872">MAAETPPPPPPPSRSIIGHLVDLDTAWSLRLHTIAAPIIPHAALKLLELSGDGRFWFPVSISLFLSPLSLHSLHLYRTFLCLLLGSLLDLVLIGLIKHLIRRPRPVYNKGMHLTLSVDHWSFPSGHSSRVCFIAAFFYLSISEIVEGIEQLKLRKGEFVERWIGDCDTGKVVNVFVLAVWIWSMFTSASRVLLGRHFVFDIVVGACLGVIEALFVYHFFKF</sequence>
<dbReference type="AlphaFoldDB" id="A0AAD3Y260"/>
<organism evidence="3 4">
    <name type="scientific">Nepenthes gracilis</name>
    <name type="common">Slender pitcher plant</name>
    <dbReference type="NCBI Taxonomy" id="150966"/>
    <lineage>
        <taxon>Eukaryota</taxon>
        <taxon>Viridiplantae</taxon>
        <taxon>Streptophyta</taxon>
        <taxon>Embryophyta</taxon>
        <taxon>Tracheophyta</taxon>
        <taxon>Spermatophyta</taxon>
        <taxon>Magnoliopsida</taxon>
        <taxon>eudicotyledons</taxon>
        <taxon>Gunneridae</taxon>
        <taxon>Pentapetalae</taxon>
        <taxon>Caryophyllales</taxon>
        <taxon>Nepenthaceae</taxon>
        <taxon>Nepenthes</taxon>
    </lineage>
</organism>
<protein>
    <recommendedName>
        <fullName evidence="2">Phosphatidic acid phosphatase type 2/haloperoxidase domain-containing protein</fullName>
    </recommendedName>
</protein>
<dbReference type="Gene3D" id="1.20.144.10">
    <property type="entry name" value="Phosphatidic acid phosphatase type 2/haloperoxidase"/>
    <property type="match status" value="1"/>
</dbReference>
<accession>A0AAD3Y260</accession>
<feature type="transmembrane region" description="Helical" evidence="1">
    <location>
        <begin position="80"/>
        <end position="100"/>
    </location>
</feature>
<feature type="domain" description="Phosphatidic acid phosphatase type 2/haloperoxidase" evidence="2">
    <location>
        <begin position="78"/>
        <end position="216"/>
    </location>
</feature>
<dbReference type="PANTHER" id="PTHR14969">
    <property type="entry name" value="SPHINGOSINE-1-PHOSPHATE PHOSPHOHYDROLASE"/>
    <property type="match status" value="1"/>
</dbReference>
<feature type="transmembrane region" description="Helical" evidence="1">
    <location>
        <begin position="162"/>
        <end position="185"/>
    </location>
</feature>
<evidence type="ECO:0000313" key="3">
    <source>
        <dbReference type="EMBL" id="GMH26637.1"/>
    </source>
</evidence>
<dbReference type="SUPFAM" id="SSF48317">
    <property type="entry name" value="Acid phosphatase/Vanadium-dependent haloperoxidase"/>
    <property type="match status" value="1"/>
</dbReference>